<evidence type="ECO:0000256" key="2">
    <source>
        <dbReference type="ARBA" id="ARBA00023125"/>
    </source>
</evidence>
<dbReference type="InterPro" id="IPR036388">
    <property type="entry name" value="WH-like_DNA-bd_sf"/>
</dbReference>
<organism evidence="5">
    <name type="scientific">freshwater metagenome</name>
    <dbReference type="NCBI Taxonomy" id="449393"/>
    <lineage>
        <taxon>unclassified sequences</taxon>
        <taxon>metagenomes</taxon>
        <taxon>ecological metagenomes</taxon>
    </lineage>
</organism>
<accession>A0A6J7CXP5</accession>
<dbReference type="Gene3D" id="1.10.10.10">
    <property type="entry name" value="Winged helix-like DNA-binding domain superfamily/Winged helix DNA-binding domain"/>
    <property type="match status" value="1"/>
</dbReference>
<dbReference type="SUPFAM" id="SSF48008">
    <property type="entry name" value="GntR ligand-binding domain-like"/>
    <property type="match status" value="1"/>
</dbReference>
<dbReference type="PANTHER" id="PTHR43537">
    <property type="entry name" value="TRANSCRIPTIONAL REGULATOR, GNTR FAMILY"/>
    <property type="match status" value="1"/>
</dbReference>
<dbReference type="PROSITE" id="PS50949">
    <property type="entry name" value="HTH_GNTR"/>
    <property type="match status" value="1"/>
</dbReference>
<evidence type="ECO:0000313" key="5">
    <source>
        <dbReference type="EMBL" id="CAB4863387.1"/>
    </source>
</evidence>
<name>A0A6J7CXP5_9ZZZZ</name>
<protein>
    <submittedName>
        <fullName evidence="5">Unannotated protein</fullName>
    </submittedName>
</protein>
<dbReference type="SMART" id="SM00895">
    <property type="entry name" value="FCD"/>
    <property type="match status" value="1"/>
</dbReference>
<dbReference type="AlphaFoldDB" id="A0A6J7CXP5"/>
<dbReference type="EMBL" id="CAFBLV010000032">
    <property type="protein sequence ID" value="CAB4863387.1"/>
    <property type="molecule type" value="Genomic_DNA"/>
</dbReference>
<dbReference type="InterPro" id="IPR011711">
    <property type="entry name" value="GntR_C"/>
</dbReference>
<reference evidence="5" key="1">
    <citation type="submission" date="2020-05" db="EMBL/GenBank/DDBJ databases">
        <authorList>
            <person name="Chiriac C."/>
            <person name="Salcher M."/>
            <person name="Ghai R."/>
            <person name="Kavagutti S V."/>
        </authorList>
    </citation>
    <scope>NUCLEOTIDE SEQUENCE</scope>
</reference>
<dbReference type="GO" id="GO:0003677">
    <property type="term" value="F:DNA binding"/>
    <property type="evidence" value="ECO:0007669"/>
    <property type="project" value="UniProtKB-KW"/>
</dbReference>
<evidence type="ECO:0000256" key="3">
    <source>
        <dbReference type="ARBA" id="ARBA00023163"/>
    </source>
</evidence>
<keyword evidence="3" id="KW-0804">Transcription</keyword>
<keyword evidence="2" id="KW-0238">DNA-binding</keyword>
<dbReference type="PANTHER" id="PTHR43537:SF24">
    <property type="entry name" value="GLUCONATE OPERON TRANSCRIPTIONAL REPRESSOR"/>
    <property type="match status" value="1"/>
</dbReference>
<dbReference type="Pfam" id="PF00392">
    <property type="entry name" value="GntR"/>
    <property type="match status" value="1"/>
</dbReference>
<dbReference type="InterPro" id="IPR008920">
    <property type="entry name" value="TF_FadR/GntR_C"/>
</dbReference>
<dbReference type="GO" id="GO:0003700">
    <property type="term" value="F:DNA-binding transcription factor activity"/>
    <property type="evidence" value="ECO:0007669"/>
    <property type="project" value="InterPro"/>
</dbReference>
<dbReference type="InterPro" id="IPR000524">
    <property type="entry name" value="Tscrpt_reg_HTH_GntR"/>
</dbReference>
<evidence type="ECO:0000259" key="4">
    <source>
        <dbReference type="PROSITE" id="PS50949"/>
    </source>
</evidence>
<gene>
    <name evidence="5" type="ORF">UFOPK3425_00269</name>
</gene>
<sequence>MGKMSTAPLTIRSAEDQVYEALRDQIVRGLAPHSKLPLNQIAASLAVSTMPVRVALRRLEAEGLVSTLPRRGSWVAPLRVEDIEEIQLMRCRLEGLAARTGAPNVDDEGLRQMREELALLKKAMTDKDIDSYVIHLRAFENICYDASGWPRLLRLIEDLRLSAERYLRIAIAGGSDTVLTSKFWDRFYEAVEAKDGEAAESSLNEALMWTLGWIREYLAAGDQGTPKP</sequence>
<dbReference type="InterPro" id="IPR036390">
    <property type="entry name" value="WH_DNA-bd_sf"/>
</dbReference>
<keyword evidence="1" id="KW-0805">Transcription regulation</keyword>
<dbReference type="SUPFAM" id="SSF46785">
    <property type="entry name" value="Winged helix' DNA-binding domain"/>
    <property type="match status" value="1"/>
</dbReference>
<dbReference type="CDD" id="cd07377">
    <property type="entry name" value="WHTH_GntR"/>
    <property type="match status" value="1"/>
</dbReference>
<dbReference type="Pfam" id="PF07729">
    <property type="entry name" value="FCD"/>
    <property type="match status" value="1"/>
</dbReference>
<feature type="domain" description="HTH gntR-type" evidence="4">
    <location>
        <begin position="12"/>
        <end position="78"/>
    </location>
</feature>
<dbReference type="Gene3D" id="1.20.120.530">
    <property type="entry name" value="GntR ligand-binding domain-like"/>
    <property type="match status" value="1"/>
</dbReference>
<dbReference type="SMART" id="SM00345">
    <property type="entry name" value="HTH_GNTR"/>
    <property type="match status" value="1"/>
</dbReference>
<evidence type="ECO:0000256" key="1">
    <source>
        <dbReference type="ARBA" id="ARBA00023015"/>
    </source>
</evidence>
<proteinExistence type="predicted"/>